<name>A0A7S1ZJH6_9STRA</name>
<feature type="signal peptide" evidence="2">
    <location>
        <begin position="1"/>
        <end position="30"/>
    </location>
</feature>
<keyword evidence="2" id="KW-0732">Signal</keyword>
<accession>A0A7S1ZJH6</accession>
<evidence type="ECO:0000256" key="2">
    <source>
        <dbReference type="SAM" id="SignalP"/>
    </source>
</evidence>
<sequence length="321" mass="35916">MNMYHRSTTNPLITTIVLLSLFLHESVVHAFVGSSSSSTTGRISQSTASPSSSKASTFKDVPSILTFSTSSLTSNTEIQTMLTNYYEKTHITYSTSTTLYLSSSDSKWDNLIDEDYDDEGELSEYEKLYPDMKYELKNMKRQANTFDALVHVGGDDVVNDVYLQKTNSNSGEGLDGMELWLVGKIARISDVSPEQAIERQWPLIERHAWTLRLPLFDFSSTTTTTTTSLSLPSMTVWYAPGNTEYEAASNDPSVIFTKVKPELCNGASSVKNSFVGFVGKAYGEGEPPLFVYRDEYGRTVLPEIEGEWEDVDDDMEEEEEE</sequence>
<evidence type="ECO:0000256" key="1">
    <source>
        <dbReference type="SAM" id="MobiDB-lite"/>
    </source>
</evidence>
<feature type="compositionally biased region" description="Low complexity" evidence="1">
    <location>
        <begin position="35"/>
        <end position="56"/>
    </location>
</feature>
<protein>
    <submittedName>
        <fullName evidence="3">Uncharacterized protein</fullName>
    </submittedName>
</protein>
<dbReference type="EMBL" id="HBGN01025385">
    <property type="protein sequence ID" value="CAD9340376.1"/>
    <property type="molecule type" value="Transcribed_RNA"/>
</dbReference>
<organism evidence="3">
    <name type="scientific">Ditylum brightwellii</name>
    <dbReference type="NCBI Taxonomy" id="49249"/>
    <lineage>
        <taxon>Eukaryota</taxon>
        <taxon>Sar</taxon>
        <taxon>Stramenopiles</taxon>
        <taxon>Ochrophyta</taxon>
        <taxon>Bacillariophyta</taxon>
        <taxon>Mediophyceae</taxon>
        <taxon>Lithodesmiophycidae</taxon>
        <taxon>Lithodesmiales</taxon>
        <taxon>Lithodesmiaceae</taxon>
        <taxon>Ditylum</taxon>
    </lineage>
</organism>
<reference evidence="3" key="1">
    <citation type="submission" date="2021-01" db="EMBL/GenBank/DDBJ databases">
        <authorList>
            <person name="Corre E."/>
            <person name="Pelletier E."/>
            <person name="Niang G."/>
            <person name="Scheremetjew M."/>
            <person name="Finn R."/>
            <person name="Kale V."/>
            <person name="Holt S."/>
            <person name="Cochrane G."/>
            <person name="Meng A."/>
            <person name="Brown T."/>
            <person name="Cohen L."/>
        </authorList>
    </citation>
    <scope>NUCLEOTIDE SEQUENCE</scope>
    <source>
        <strain evidence="3">Pop2</strain>
    </source>
</reference>
<feature type="region of interest" description="Disordered" evidence="1">
    <location>
        <begin position="35"/>
        <end position="57"/>
    </location>
</feature>
<gene>
    <name evidence="3" type="ORF">DBRI1063_LOCUS16241</name>
</gene>
<feature type="chain" id="PRO_5030823834" evidence="2">
    <location>
        <begin position="31"/>
        <end position="321"/>
    </location>
</feature>
<proteinExistence type="predicted"/>
<dbReference type="AlphaFoldDB" id="A0A7S1ZJH6"/>
<evidence type="ECO:0000313" key="3">
    <source>
        <dbReference type="EMBL" id="CAD9340376.1"/>
    </source>
</evidence>